<gene>
    <name evidence="1" type="ORF">GCM10007907_20540</name>
</gene>
<accession>A0ABQ5YH39</accession>
<keyword evidence="2" id="KW-1185">Reference proteome</keyword>
<dbReference type="InterPro" id="IPR006521">
    <property type="entry name" value="Tail_protein_I"/>
</dbReference>
<sequence>MSARLLPPNSTPLERALANVLPSGLDPEGLRKLWNADACPAAFLPFLAWAMSVDGWDAATTEAQQRALIRGSAALHRRKGTVWAIRHVFELLDIDATLAEWPAYQGEPYTFRVRIEVTDRGIDPARLAALHRLIAEYKSARSHLDRLDVELVTRAPMNTAGHAAIRPTCIAYPQVLPINSMAPTHTGAAAFTRPQICVLPKET</sequence>
<evidence type="ECO:0000313" key="2">
    <source>
        <dbReference type="Proteomes" id="UP001156706"/>
    </source>
</evidence>
<dbReference type="Proteomes" id="UP001156706">
    <property type="component" value="Unassembled WGS sequence"/>
</dbReference>
<evidence type="ECO:0008006" key="3">
    <source>
        <dbReference type="Google" id="ProtNLM"/>
    </source>
</evidence>
<dbReference type="NCBIfam" id="TIGR01634">
    <property type="entry name" value="tail_P2_I"/>
    <property type="match status" value="1"/>
</dbReference>
<comment type="caution">
    <text evidence="1">The sequence shown here is derived from an EMBL/GenBank/DDBJ whole genome shotgun (WGS) entry which is preliminary data.</text>
</comment>
<dbReference type="RefSeq" id="WP_284196371.1">
    <property type="nucleotide sequence ID" value="NZ_BSOG01000002.1"/>
</dbReference>
<protein>
    <recommendedName>
        <fullName evidence="3">Phage tail protein I</fullName>
    </recommendedName>
</protein>
<dbReference type="Pfam" id="PF09684">
    <property type="entry name" value="Tail_P2_I"/>
    <property type="match status" value="1"/>
</dbReference>
<proteinExistence type="predicted"/>
<reference evidence="2" key="1">
    <citation type="journal article" date="2019" name="Int. J. Syst. Evol. Microbiol.">
        <title>The Global Catalogue of Microorganisms (GCM) 10K type strain sequencing project: providing services to taxonomists for standard genome sequencing and annotation.</title>
        <authorList>
            <consortium name="The Broad Institute Genomics Platform"/>
            <consortium name="The Broad Institute Genome Sequencing Center for Infectious Disease"/>
            <person name="Wu L."/>
            <person name="Ma J."/>
        </authorList>
    </citation>
    <scope>NUCLEOTIDE SEQUENCE [LARGE SCALE GENOMIC DNA]</scope>
    <source>
        <strain evidence="2">NBRC 110044</strain>
    </source>
</reference>
<organism evidence="1 2">
    <name type="scientific">Chitinimonas prasina</name>
    <dbReference type="NCBI Taxonomy" id="1434937"/>
    <lineage>
        <taxon>Bacteria</taxon>
        <taxon>Pseudomonadati</taxon>
        <taxon>Pseudomonadota</taxon>
        <taxon>Betaproteobacteria</taxon>
        <taxon>Neisseriales</taxon>
        <taxon>Chitinibacteraceae</taxon>
        <taxon>Chitinimonas</taxon>
    </lineage>
</organism>
<name>A0ABQ5YH39_9NEIS</name>
<evidence type="ECO:0000313" key="1">
    <source>
        <dbReference type="EMBL" id="GLR13264.1"/>
    </source>
</evidence>
<dbReference type="EMBL" id="BSOG01000002">
    <property type="protein sequence ID" value="GLR13264.1"/>
    <property type="molecule type" value="Genomic_DNA"/>
</dbReference>